<keyword evidence="18" id="KW-1185">Reference proteome</keyword>
<dbReference type="InterPro" id="IPR044874">
    <property type="entry name" value="Spike_S2_CoV_HR2"/>
</dbReference>
<dbReference type="Pfam" id="PF19214">
    <property type="entry name" value="CoV_S2_C"/>
    <property type="match status" value="1"/>
</dbReference>
<reference evidence="17 18" key="1">
    <citation type="journal article" date="2018" name="Microbiome">
        <title>Comparative analysis of rodent and small mammal viromes to better understand the wildlife origin of emerging infectious diseases.</title>
        <authorList>
            <person name="Wu Z."/>
            <person name="Lu L."/>
            <person name="Du J."/>
            <person name="Yang L."/>
            <person name="Ren X."/>
            <person name="Liu B."/>
            <person name="Jiang J."/>
            <person name="Yang J."/>
            <person name="Dong J."/>
            <person name="Sun L."/>
            <person name="Zhu Y."/>
            <person name="Li Y."/>
            <person name="Zheng D."/>
            <person name="Zhang C."/>
            <person name="Su H."/>
            <person name="Zheng Y."/>
            <person name="Zhou H."/>
            <person name="Zhu G."/>
            <person name="Li H."/>
            <person name="Chmura A."/>
            <person name="Yang F."/>
            <person name="Daszak P."/>
            <person name="Wang J."/>
            <person name="Liu Q."/>
            <person name="Jin Q."/>
        </authorList>
    </citation>
    <scope>NUCLEOTIDE SEQUENCE [LARGE SCALE GENOMIC DNA]</scope>
    <source>
        <strain evidence="17">Shrew-CoV/Tibet2014</strain>
    </source>
</reference>
<dbReference type="Pfam" id="PF01601">
    <property type="entry name" value="CoV_S2"/>
    <property type="match status" value="1"/>
</dbReference>
<protein>
    <submittedName>
        <fullName evidence="17">Spike glycoprotein</fullName>
    </submittedName>
</protein>
<evidence type="ECO:0000256" key="9">
    <source>
        <dbReference type="ARBA" id="ARBA00023026"/>
    </source>
</evidence>
<keyword evidence="7" id="KW-0261">Viral envelope protein</keyword>
<evidence type="ECO:0000256" key="5">
    <source>
        <dbReference type="ARBA" id="ARBA00022844"/>
    </source>
</evidence>
<dbReference type="InterPro" id="IPR044873">
    <property type="entry name" value="Spike_S2_CoV_HR1"/>
</dbReference>
<evidence type="ECO:0000256" key="13">
    <source>
        <dbReference type="ARBA" id="ARBA00023296"/>
    </source>
</evidence>
<evidence type="ECO:0000256" key="11">
    <source>
        <dbReference type="ARBA" id="ARBA00023136"/>
    </source>
</evidence>
<dbReference type="Proteomes" id="UP000500808">
    <property type="component" value="Segment"/>
</dbReference>
<dbReference type="GO" id="GO:0055036">
    <property type="term" value="C:virion membrane"/>
    <property type="evidence" value="ECO:0007669"/>
    <property type="project" value="InterPro"/>
</dbReference>
<dbReference type="PROSITE" id="PS51924">
    <property type="entry name" value="COV_S2_HR2"/>
    <property type="match status" value="1"/>
</dbReference>
<dbReference type="KEGG" id="vg:54124711"/>
<dbReference type="GO" id="GO:0046813">
    <property type="term" value="P:receptor-mediated virion attachment to host cell"/>
    <property type="evidence" value="ECO:0007669"/>
    <property type="project" value="InterPro"/>
</dbReference>
<dbReference type="EMBL" id="KY370053">
    <property type="protein sequence ID" value="ATP66784.1"/>
    <property type="molecule type" value="Genomic_RNA"/>
</dbReference>
<evidence type="ECO:0000256" key="8">
    <source>
        <dbReference type="ARBA" id="ARBA00022989"/>
    </source>
</evidence>
<dbReference type="PROSITE" id="PS51923">
    <property type="entry name" value="COV_S2_HR1"/>
    <property type="match status" value="1"/>
</dbReference>
<proteinExistence type="predicted"/>
<evidence type="ECO:0000256" key="1">
    <source>
        <dbReference type="ARBA" id="ARBA00022581"/>
    </source>
</evidence>
<evidence type="ECO:0000256" key="10">
    <source>
        <dbReference type="ARBA" id="ARBA00023054"/>
    </source>
</evidence>
<organism evidence="17 18">
    <name type="scientific">Common shrew coronavirus Tibet-2014</name>
    <dbReference type="NCBI Taxonomy" id="2849711"/>
    <lineage>
        <taxon>Viruses</taxon>
        <taxon>Riboviria</taxon>
        <taxon>Orthornavirae</taxon>
        <taxon>Pisuviricota</taxon>
        <taxon>Pisoniviricetes</taxon>
        <taxon>Nidovirales</taxon>
        <taxon>Cornidovirineae</taxon>
        <taxon>Coronaviridae</taxon>
        <taxon>Orthocoronavirinae</taxon>
        <taxon>Alphacoronavirus</taxon>
        <taxon>Soracovirus</taxon>
        <taxon>Alphacoronavirus soricis</taxon>
        <taxon>Sorex araneus coronavirus T14</taxon>
    </lineage>
</organism>
<dbReference type="GO" id="GO:0016020">
    <property type="term" value="C:membrane"/>
    <property type="evidence" value="ECO:0007669"/>
    <property type="project" value="InterPro"/>
</dbReference>
<dbReference type="InterPro" id="IPR043473">
    <property type="entry name" value="S2_sf_CoV"/>
</dbReference>
<dbReference type="Gene3D" id="1.20.5.790">
    <property type="entry name" value="Single helix bin"/>
    <property type="match status" value="1"/>
</dbReference>
<keyword evidence="13" id="KW-1160">Virus entry into host cell</keyword>
<dbReference type="GO" id="GO:0039654">
    <property type="term" value="P:fusion of virus membrane with host endosome membrane"/>
    <property type="evidence" value="ECO:0007669"/>
    <property type="project" value="InterPro"/>
</dbReference>
<keyword evidence="2 14" id="KW-0812">Transmembrane</keyword>
<evidence type="ECO:0000313" key="17">
    <source>
        <dbReference type="EMBL" id="ATP66784.1"/>
    </source>
</evidence>
<dbReference type="InterPro" id="IPR002552">
    <property type="entry name" value="Spike_S2_CoV"/>
</dbReference>
<evidence type="ECO:0000256" key="6">
    <source>
        <dbReference type="ARBA" id="ARBA00022870"/>
    </source>
</evidence>
<dbReference type="GO" id="GO:0019064">
    <property type="term" value="P:fusion of virus membrane with host plasma membrane"/>
    <property type="evidence" value="ECO:0007669"/>
    <property type="project" value="InterPro"/>
</dbReference>
<dbReference type="SUPFAM" id="SSF111474">
    <property type="entry name" value="Coronavirus S2 glycoprotein"/>
    <property type="match status" value="2"/>
</dbReference>
<keyword evidence="9" id="KW-0843">Virulence</keyword>
<evidence type="ECO:0000313" key="18">
    <source>
        <dbReference type="Proteomes" id="UP000500808"/>
    </source>
</evidence>
<feature type="domain" description="Coronavirus spike (S) glycoprotein S2 subunit heptad repeat 1 (HR1) region profile" evidence="15">
    <location>
        <begin position="848"/>
        <end position="953"/>
    </location>
</feature>
<evidence type="ECO:0000256" key="12">
    <source>
        <dbReference type="ARBA" id="ARBA00023180"/>
    </source>
</evidence>
<evidence type="ECO:0000256" key="3">
    <source>
        <dbReference type="ARBA" id="ARBA00022729"/>
    </source>
</evidence>
<dbReference type="GO" id="GO:0075509">
    <property type="term" value="P:endocytosis involved in viral entry into host cell"/>
    <property type="evidence" value="ECO:0007669"/>
    <property type="project" value="InterPro"/>
</dbReference>
<dbReference type="GO" id="GO:0019031">
    <property type="term" value="C:viral envelope"/>
    <property type="evidence" value="ECO:0007669"/>
    <property type="project" value="UniProtKB-KW"/>
</dbReference>
<evidence type="ECO:0000256" key="14">
    <source>
        <dbReference type="SAM" id="Phobius"/>
    </source>
</evidence>
<dbReference type="SMR" id="A0A2H4MXZ6"/>
<feature type="domain" description="Coronavirus spike (S) glycoprotein S2 subunit heptad repeat 2 (HR2) region profile" evidence="16">
    <location>
        <begin position="1095"/>
        <end position="1176"/>
    </location>
</feature>
<keyword evidence="3" id="KW-0732">Signal</keyword>
<keyword evidence="11 14" id="KW-0472">Membrane</keyword>
<feature type="transmembrane region" description="Helical" evidence="14">
    <location>
        <begin position="1165"/>
        <end position="1188"/>
    </location>
</feature>
<keyword evidence="10" id="KW-0175">Coiled coil</keyword>
<keyword evidence="4" id="KW-1161">Viral attachment to host cell</keyword>
<evidence type="ECO:0000256" key="2">
    <source>
        <dbReference type="ARBA" id="ARBA00022692"/>
    </source>
</evidence>
<evidence type="ECO:0000259" key="15">
    <source>
        <dbReference type="PROSITE" id="PS51923"/>
    </source>
</evidence>
<keyword evidence="8 14" id="KW-1133">Transmembrane helix</keyword>
<evidence type="ECO:0000259" key="16">
    <source>
        <dbReference type="PROSITE" id="PS51924"/>
    </source>
</evidence>
<dbReference type="InterPro" id="IPR043614">
    <property type="entry name" value="Spike_S2_CoV_C"/>
</dbReference>
<sequence>MLILVFLSLVTVSLQNVVVPFDNYCNLDARYHNITVQSEKPFNFNATFYTTNQTCFDVNCTSSNTSNTFNSSDTITYSNCSSVTFNGCVVKQFCVTQPCHCYYQTQQVSGFVFDGLSHTFVPEISNYHVADVVNKTLTRTTNLCSSVNVTIDYKQFLMLSSVEINSTFVVTQFVPSYVYNQDNFTIKGDNFWVVANTTTVFVLQPKTPSNETLSLYIKITNSSGSLFVNVTICNYFRVLNNTDNTNTSSLVYTNCVFEKVAGGLQVVTLGVIWRKNVVTLHWLAQEVVTIELPFDPQWYGGDPALNGLYCNGWYANSLESPHTYLLKTNASGHIVNSLWCNPDDELSSLQCAYKTFNLNRGVYSRTVHQKVVYLQRFSSTPKCVTNKVNADLVVRGGFYATLTNCDYDLHGLLNISLLPQRWGGVNYTIPPVVVPWVLKNPDGTSRLWQQCVGVDVASANTQCFKSISVSFVTNAYLLELLPGQCVSYYGYFTTGAAGLVAKNAIVGTFDLSSGDTQTCMYQQQNTTFEIPQNVCVSFTFDSQTIKGILTQFNTTYPSNYTNILKHNGVVKYVRIDGVSYVVKPCLFESVVKIVNNATYNHTIISTSLCGENGTNTTIGCIQTGFVNETLNTCDYSLGNGFCANVNKSMDVYKFIPSKQTNDYVVPISGMYNITLPTSYEPFTSTAYYQTRLEKLQVDCQHFVCDSNIHCLTLLQKYGDICTKITGDVNTVMASLTSLELDALQTVALEGLNVDYGSFNFSGLMPQRGTRSFIEDLLFDKIVTTGPQFYKDYYDCHKDKTINDLLCAQQYNGMLVVPPIMDDATIAMYGTIAGASVSAGMFGGQAGMITWNTAVSARLNALGITQEVMQSDIQKIANAVNGIVDHVSNLAKTVAGGFEVIQAVVNQNGAQMMALVDGLQENFGAISNNFETINNRLNKLEADQQMDRLINGRLNVLQSFMTNYKIKVSAMQATQHTVNSIIKECVYAQSTRNGFCGDGKHIMSFMQNAPDGIFFIHFTMKPVQYINVTTTPGLCINNTGIAPKDGIFVFVNGTWMVSPRNIYNPRNVSNSDIVHYISCEANYTLVNNTIGSVVLPQLPNIGDDFNNLYENTSKALEEIKNIYFNFTNLNLTTEIERLNSIAEEVKKLNITLSELGRYERYVKWPWYVWLAIAVVMIVLVFILGCLLFMTGCCGCCGCCGGCCGKACSKPPDYEELEKLHVA</sequence>
<evidence type="ECO:0000256" key="7">
    <source>
        <dbReference type="ARBA" id="ARBA00022879"/>
    </source>
</evidence>
<keyword evidence="6" id="KW-1043">Host membrane</keyword>
<keyword evidence="5" id="KW-0946">Virion</keyword>
<dbReference type="Gene3D" id="1.20.5.300">
    <property type="match status" value="1"/>
</dbReference>
<keyword evidence="1" id="KW-0945">Host-virus interaction</keyword>
<keyword evidence="12" id="KW-0325">Glycoprotein</keyword>
<accession>A0A2H4MXZ6</accession>
<name>A0A2H4MXZ6_9ALPC</name>
<evidence type="ECO:0000256" key="4">
    <source>
        <dbReference type="ARBA" id="ARBA00022804"/>
    </source>
</evidence>